<dbReference type="AlphaFoldDB" id="A0A4Q2S408"/>
<proteinExistence type="predicted"/>
<dbReference type="RefSeq" id="WP_129472989.1">
    <property type="nucleotide sequence ID" value="NZ_SDWS01000001.1"/>
</dbReference>
<feature type="domain" description="STAS" evidence="1">
    <location>
        <begin position="2"/>
        <end position="107"/>
    </location>
</feature>
<protein>
    <submittedName>
        <fullName evidence="2">STAS domain-containing protein</fullName>
    </submittedName>
</protein>
<comment type="caution">
    <text evidence="2">The sequence shown here is derived from an EMBL/GenBank/DDBJ whole genome shotgun (WGS) entry which is preliminary data.</text>
</comment>
<accession>A0A4Q2S408</accession>
<reference evidence="2 3" key="1">
    <citation type="submission" date="2019-01" db="EMBL/GenBank/DDBJ databases">
        <title>Novel species of Nocardioides.</title>
        <authorList>
            <person name="Liu Q."/>
            <person name="Xin Y.-H."/>
        </authorList>
    </citation>
    <scope>NUCLEOTIDE SEQUENCE [LARGE SCALE GENOMIC DNA]</scope>
    <source>
        <strain evidence="2 3">HLT3-15</strain>
    </source>
</reference>
<dbReference type="SUPFAM" id="SSF52091">
    <property type="entry name" value="SpoIIaa-like"/>
    <property type="match status" value="1"/>
</dbReference>
<sequence length="107" mass="11337">MHHITSFAVAGATSIVVDGSLDVVAAYDLRCCVDAALRQRARFVGLDLTRVTHADLDGAEGLRRCCAAAVASGVALTITGCSRPLRADLAVLELKTRRARSRAHTSF</sequence>
<keyword evidence="3" id="KW-1185">Reference proteome</keyword>
<gene>
    <name evidence="2" type="ORF">EUA06_00065</name>
</gene>
<name>A0A4Q2S408_9ACTN</name>
<organism evidence="2 3">
    <name type="scientific">Nocardioides glacieisoli</name>
    <dbReference type="NCBI Taxonomy" id="1168730"/>
    <lineage>
        <taxon>Bacteria</taxon>
        <taxon>Bacillati</taxon>
        <taxon>Actinomycetota</taxon>
        <taxon>Actinomycetes</taxon>
        <taxon>Propionibacteriales</taxon>
        <taxon>Nocardioidaceae</taxon>
        <taxon>Nocardioides</taxon>
    </lineage>
</organism>
<dbReference type="InterPro" id="IPR002645">
    <property type="entry name" value="STAS_dom"/>
</dbReference>
<dbReference type="EMBL" id="SDWS01000001">
    <property type="protein sequence ID" value="RYB96036.1"/>
    <property type="molecule type" value="Genomic_DNA"/>
</dbReference>
<dbReference type="InterPro" id="IPR036513">
    <property type="entry name" value="STAS_dom_sf"/>
</dbReference>
<evidence type="ECO:0000259" key="1">
    <source>
        <dbReference type="PROSITE" id="PS50801"/>
    </source>
</evidence>
<dbReference type="Pfam" id="PF01740">
    <property type="entry name" value="STAS"/>
    <property type="match status" value="1"/>
</dbReference>
<dbReference type="PROSITE" id="PS50801">
    <property type="entry name" value="STAS"/>
    <property type="match status" value="1"/>
</dbReference>
<dbReference type="Proteomes" id="UP000291838">
    <property type="component" value="Unassembled WGS sequence"/>
</dbReference>
<evidence type="ECO:0000313" key="3">
    <source>
        <dbReference type="Proteomes" id="UP000291838"/>
    </source>
</evidence>
<dbReference type="Gene3D" id="3.30.750.24">
    <property type="entry name" value="STAS domain"/>
    <property type="match status" value="1"/>
</dbReference>
<dbReference type="OrthoDB" id="3787974at2"/>
<evidence type="ECO:0000313" key="2">
    <source>
        <dbReference type="EMBL" id="RYB96036.1"/>
    </source>
</evidence>